<dbReference type="Proteomes" id="UP000265520">
    <property type="component" value="Unassembled WGS sequence"/>
</dbReference>
<keyword evidence="8" id="KW-1185">Reference proteome</keyword>
<dbReference type="GO" id="GO:0016020">
    <property type="term" value="C:membrane"/>
    <property type="evidence" value="ECO:0007669"/>
    <property type="project" value="UniProtKB-SubCell"/>
</dbReference>
<dbReference type="PANTHER" id="PTHR21576">
    <property type="entry name" value="UNCHARACTERIZED NODULIN-LIKE PROTEIN"/>
    <property type="match status" value="1"/>
</dbReference>
<comment type="caution">
    <text evidence="7">The sequence shown here is derived from an EMBL/GenBank/DDBJ whole genome shotgun (WGS) entry which is preliminary data.</text>
</comment>
<keyword evidence="2 5" id="KW-0812">Transmembrane</keyword>
<evidence type="ECO:0000259" key="6">
    <source>
        <dbReference type="Pfam" id="PF23262"/>
    </source>
</evidence>
<evidence type="ECO:0000256" key="3">
    <source>
        <dbReference type="ARBA" id="ARBA00022989"/>
    </source>
</evidence>
<evidence type="ECO:0000256" key="1">
    <source>
        <dbReference type="ARBA" id="ARBA00004141"/>
    </source>
</evidence>
<dbReference type="PANTHER" id="PTHR21576:SF167">
    <property type="entry name" value="OS09G0536700 PROTEIN"/>
    <property type="match status" value="1"/>
</dbReference>
<feature type="non-terminal residue" evidence="7">
    <location>
        <position position="66"/>
    </location>
</feature>
<reference evidence="7 8" key="1">
    <citation type="journal article" date="2018" name="Front. Plant Sci.">
        <title>Red Clover (Trifolium pratense) and Zigzag Clover (T. medium) - A Picture of Genomic Similarities and Differences.</title>
        <authorList>
            <person name="Dluhosova J."/>
            <person name="Istvanek J."/>
            <person name="Nedelnik J."/>
            <person name="Repkova J."/>
        </authorList>
    </citation>
    <scope>NUCLEOTIDE SEQUENCE [LARGE SCALE GENOMIC DNA]</scope>
    <source>
        <strain evidence="8">cv. 10/8</strain>
        <tissue evidence="7">Leaf</tissue>
    </source>
</reference>
<dbReference type="EMBL" id="LXQA010681324">
    <property type="protein sequence ID" value="MCI65732.1"/>
    <property type="molecule type" value="Genomic_DNA"/>
</dbReference>
<dbReference type="Pfam" id="PF23262">
    <property type="entry name" value="NFD4_C"/>
    <property type="match status" value="1"/>
</dbReference>
<proteinExistence type="predicted"/>
<keyword evidence="3 5" id="KW-1133">Transmembrane helix</keyword>
<feature type="transmembrane region" description="Helical" evidence="5">
    <location>
        <begin position="7"/>
        <end position="28"/>
    </location>
</feature>
<dbReference type="AlphaFoldDB" id="A0A392TXA1"/>
<evidence type="ECO:0000313" key="8">
    <source>
        <dbReference type="Proteomes" id="UP000265520"/>
    </source>
</evidence>
<accession>A0A392TXA1</accession>
<protein>
    <submittedName>
        <fullName evidence="7">MFS transporter</fullName>
    </submittedName>
</protein>
<evidence type="ECO:0000256" key="4">
    <source>
        <dbReference type="ARBA" id="ARBA00023136"/>
    </source>
</evidence>
<feature type="domain" description="NFD4 C-terminal" evidence="6">
    <location>
        <begin position="1"/>
        <end position="65"/>
    </location>
</feature>
<name>A0A392TXA1_9FABA</name>
<comment type="subcellular location">
    <subcellularLocation>
        <location evidence="1">Membrane</location>
        <topology evidence="1">Multi-pass membrane protein</topology>
    </subcellularLocation>
</comment>
<evidence type="ECO:0000256" key="2">
    <source>
        <dbReference type="ARBA" id="ARBA00022692"/>
    </source>
</evidence>
<evidence type="ECO:0000313" key="7">
    <source>
        <dbReference type="EMBL" id="MCI65732.1"/>
    </source>
</evidence>
<dbReference type="InterPro" id="IPR056555">
    <property type="entry name" value="NFD4_C"/>
</dbReference>
<sequence>MAKTVDFWVLFVSFLCGVGTGLCVMNNMGQMGLALGYRDVSLFISFISIWGFFGRILSGSLSEYYI</sequence>
<organism evidence="7 8">
    <name type="scientific">Trifolium medium</name>
    <dbReference type="NCBI Taxonomy" id="97028"/>
    <lineage>
        <taxon>Eukaryota</taxon>
        <taxon>Viridiplantae</taxon>
        <taxon>Streptophyta</taxon>
        <taxon>Embryophyta</taxon>
        <taxon>Tracheophyta</taxon>
        <taxon>Spermatophyta</taxon>
        <taxon>Magnoliopsida</taxon>
        <taxon>eudicotyledons</taxon>
        <taxon>Gunneridae</taxon>
        <taxon>Pentapetalae</taxon>
        <taxon>rosids</taxon>
        <taxon>fabids</taxon>
        <taxon>Fabales</taxon>
        <taxon>Fabaceae</taxon>
        <taxon>Papilionoideae</taxon>
        <taxon>50 kb inversion clade</taxon>
        <taxon>NPAAA clade</taxon>
        <taxon>Hologalegina</taxon>
        <taxon>IRL clade</taxon>
        <taxon>Trifolieae</taxon>
        <taxon>Trifolium</taxon>
    </lineage>
</organism>
<feature type="transmembrane region" description="Helical" evidence="5">
    <location>
        <begin position="40"/>
        <end position="58"/>
    </location>
</feature>
<evidence type="ECO:0000256" key="5">
    <source>
        <dbReference type="SAM" id="Phobius"/>
    </source>
</evidence>
<keyword evidence="4 5" id="KW-0472">Membrane</keyword>